<dbReference type="eggNOG" id="KOG2401">
    <property type="taxonomic scope" value="Eukaryota"/>
</dbReference>
<accession>E9FRY5</accession>
<keyword evidence="2" id="KW-1185">Reference proteome</keyword>
<dbReference type="InterPro" id="IPR026302">
    <property type="entry name" value="NEDD4-bd_p2"/>
</dbReference>
<dbReference type="InParanoid" id="E9FRY5"/>
<dbReference type="PANTHER" id="PTHR13308:SF40">
    <property type="entry name" value="NEDD4-BINDING PROTEIN 2-LIKE 1"/>
    <property type="match status" value="1"/>
</dbReference>
<name>E9FRY5_DAPPU</name>
<reference evidence="1 2" key="1">
    <citation type="journal article" date="2011" name="Science">
        <title>The ecoresponsive genome of Daphnia pulex.</title>
        <authorList>
            <person name="Colbourne J.K."/>
            <person name="Pfrender M.E."/>
            <person name="Gilbert D."/>
            <person name="Thomas W.K."/>
            <person name="Tucker A."/>
            <person name="Oakley T.H."/>
            <person name="Tokishita S."/>
            <person name="Aerts A."/>
            <person name="Arnold G.J."/>
            <person name="Basu M.K."/>
            <person name="Bauer D.J."/>
            <person name="Caceres C.E."/>
            <person name="Carmel L."/>
            <person name="Casola C."/>
            <person name="Choi J.H."/>
            <person name="Detter J.C."/>
            <person name="Dong Q."/>
            <person name="Dusheyko S."/>
            <person name="Eads B.D."/>
            <person name="Frohlich T."/>
            <person name="Geiler-Samerotte K.A."/>
            <person name="Gerlach D."/>
            <person name="Hatcher P."/>
            <person name="Jogdeo S."/>
            <person name="Krijgsveld J."/>
            <person name="Kriventseva E.V."/>
            <person name="Kultz D."/>
            <person name="Laforsch C."/>
            <person name="Lindquist E."/>
            <person name="Lopez J."/>
            <person name="Manak J.R."/>
            <person name="Muller J."/>
            <person name="Pangilinan J."/>
            <person name="Patwardhan R.P."/>
            <person name="Pitluck S."/>
            <person name="Pritham E.J."/>
            <person name="Rechtsteiner A."/>
            <person name="Rho M."/>
            <person name="Rogozin I.B."/>
            <person name="Sakarya O."/>
            <person name="Salamov A."/>
            <person name="Schaack S."/>
            <person name="Shapiro H."/>
            <person name="Shiga Y."/>
            <person name="Skalitzky C."/>
            <person name="Smith Z."/>
            <person name="Souvorov A."/>
            <person name="Sung W."/>
            <person name="Tang Z."/>
            <person name="Tsuchiya D."/>
            <person name="Tu H."/>
            <person name="Vos H."/>
            <person name="Wang M."/>
            <person name="Wolf Y.I."/>
            <person name="Yamagata H."/>
            <person name="Yamada T."/>
            <person name="Ye Y."/>
            <person name="Shaw J.R."/>
            <person name="Andrews J."/>
            <person name="Crease T.J."/>
            <person name="Tang H."/>
            <person name="Lucas S.M."/>
            <person name="Robertson H.M."/>
            <person name="Bork P."/>
            <person name="Koonin E.V."/>
            <person name="Zdobnov E.M."/>
            <person name="Grigoriev I.V."/>
            <person name="Lynch M."/>
            <person name="Boore J.L."/>
        </authorList>
    </citation>
    <scope>NUCLEOTIDE SEQUENCE [LARGE SCALE GENOMIC DNA]</scope>
</reference>
<dbReference type="AlphaFoldDB" id="E9FRY5"/>
<dbReference type="Gene3D" id="3.40.50.300">
    <property type="entry name" value="P-loop containing nucleotide triphosphate hydrolases"/>
    <property type="match status" value="1"/>
</dbReference>
<protein>
    <recommendedName>
        <fullName evidence="3">NEDD4-binding protein 2-like 1</fullName>
    </recommendedName>
</protein>
<dbReference type="HOGENOM" id="CLU_083043_2_0_1"/>
<evidence type="ECO:0000313" key="2">
    <source>
        <dbReference type="Proteomes" id="UP000000305"/>
    </source>
</evidence>
<dbReference type="PANTHER" id="PTHR13308">
    <property type="entry name" value="NEDD4-BINDING PROTEIN 2-LIKE 1"/>
    <property type="match status" value="1"/>
</dbReference>
<proteinExistence type="predicted"/>
<evidence type="ECO:0008006" key="3">
    <source>
        <dbReference type="Google" id="ProtNLM"/>
    </source>
</evidence>
<dbReference type="InterPro" id="IPR027417">
    <property type="entry name" value="P-loop_NTPase"/>
</dbReference>
<sequence>MDLIETRIKRQEKLLIIMRGVPGSGKSYLAHQIKGDGMVFSADDYFVNYQGQYLFDRNQLGDAHEWNQKRANEALKSGTNPVVIDNTNLEAWEMQPYIFMALRYNYLVELVEPNTPWRDDARVLSQKNIHRVPREKIREMLEK</sequence>
<dbReference type="EMBL" id="GL732523">
    <property type="protein sequence ID" value="EFX90404.1"/>
    <property type="molecule type" value="Genomic_DNA"/>
</dbReference>
<organism evidence="1 2">
    <name type="scientific">Daphnia pulex</name>
    <name type="common">Water flea</name>
    <dbReference type="NCBI Taxonomy" id="6669"/>
    <lineage>
        <taxon>Eukaryota</taxon>
        <taxon>Metazoa</taxon>
        <taxon>Ecdysozoa</taxon>
        <taxon>Arthropoda</taxon>
        <taxon>Crustacea</taxon>
        <taxon>Branchiopoda</taxon>
        <taxon>Diplostraca</taxon>
        <taxon>Cladocera</taxon>
        <taxon>Anomopoda</taxon>
        <taxon>Daphniidae</taxon>
        <taxon>Daphnia</taxon>
    </lineage>
</organism>
<dbReference type="KEGG" id="dpx:DAPPUDRAFT_40066"/>
<feature type="non-terminal residue" evidence="1">
    <location>
        <position position="1"/>
    </location>
</feature>
<dbReference type="SUPFAM" id="SSF52540">
    <property type="entry name" value="P-loop containing nucleoside triphosphate hydrolases"/>
    <property type="match status" value="1"/>
</dbReference>
<dbReference type="STRING" id="6669.E9FRY5"/>
<gene>
    <name evidence="1" type="ORF">DAPPUDRAFT_40066</name>
</gene>
<dbReference type="Pfam" id="PF13671">
    <property type="entry name" value="AAA_33"/>
    <property type="match status" value="1"/>
</dbReference>
<evidence type="ECO:0000313" key="1">
    <source>
        <dbReference type="EMBL" id="EFX90404.1"/>
    </source>
</evidence>
<dbReference type="Proteomes" id="UP000000305">
    <property type="component" value="Unassembled WGS sequence"/>
</dbReference>
<dbReference type="OrthoDB" id="3231855at2759"/>
<dbReference type="OMA" id="GYWNTYS"/>